<dbReference type="PRINTS" id="PR00368">
    <property type="entry name" value="FADPNR"/>
</dbReference>
<evidence type="ECO:0000259" key="6">
    <source>
        <dbReference type="Pfam" id="PF07992"/>
    </source>
</evidence>
<evidence type="ECO:0000256" key="4">
    <source>
        <dbReference type="ARBA" id="ARBA00023002"/>
    </source>
</evidence>
<dbReference type="InterPro" id="IPR050446">
    <property type="entry name" value="FAD-oxidoreductase/Apoptosis"/>
</dbReference>
<evidence type="ECO:0000313" key="9">
    <source>
        <dbReference type="Proteomes" id="UP001500831"/>
    </source>
</evidence>
<dbReference type="Proteomes" id="UP001500831">
    <property type="component" value="Unassembled WGS sequence"/>
</dbReference>
<comment type="caution">
    <text evidence="8">The sequence shown here is derived from an EMBL/GenBank/DDBJ whole genome shotgun (WGS) entry which is preliminary data.</text>
</comment>
<dbReference type="InterPro" id="IPR023753">
    <property type="entry name" value="FAD/NAD-binding_dom"/>
</dbReference>
<dbReference type="Gene3D" id="3.30.390.30">
    <property type="match status" value="1"/>
</dbReference>
<dbReference type="InterPro" id="IPR016156">
    <property type="entry name" value="FAD/NAD-linked_Rdtase_dimer_sf"/>
</dbReference>
<evidence type="ECO:0000256" key="5">
    <source>
        <dbReference type="SAM" id="MobiDB-lite"/>
    </source>
</evidence>
<dbReference type="PANTHER" id="PTHR43557">
    <property type="entry name" value="APOPTOSIS-INDUCING FACTOR 1"/>
    <property type="match status" value="1"/>
</dbReference>
<dbReference type="Pfam" id="PF14759">
    <property type="entry name" value="Reductase_C"/>
    <property type="match status" value="1"/>
</dbReference>
<accession>A0ABN3VSC3</accession>
<dbReference type="PRINTS" id="PR00411">
    <property type="entry name" value="PNDRDTASEI"/>
</dbReference>
<dbReference type="EMBL" id="BAAAVI010000005">
    <property type="protein sequence ID" value="GAA2853251.1"/>
    <property type="molecule type" value="Genomic_DNA"/>
</dbReference>
<organism evidence="8 9">
    <name type="scientific">Streptosporangium fragile</name>
    <dbReference type="NCBI Taxonomy" id="46186"/>
    <lineage>
        <taxon>Bacteria</taxon>
        <taxon>Bacillati</taxon>
        <taxon>Actinomycetota</taxon>
        <taxon>Actinomycetes</taxon>
        <taxon>Streptosporangiales</taxon>
        <taxon>Streptosporangiaceae</taxon>
        <taxon>Streptosporangium</taxon>
    </lineage>
</organism>
<dbReference type="Pfam" id="PF07992">
    <property type="entry name" value="Pyr_redox_2"/>
    <property type="match status" value="1"/>
</dbReference>
<comment type="cofactor">
    <cofactor evidence="1">
        <name>FAD</name>
        <dbReference type="ChEBI" id="CHEBI:57692"/>
    </cofactor>
</comment>
<proteinExistence type="predicted"/>
<name>A0ABN3VSC3_9ACTN</name>
<feature type="region of interest" description="Disordered" evidence="5">
    <location>
        <begin position="28"/>
        <end position="70"/>
    </location>
</feature>
<dbReference type="Gene3D" id="3.50.50.60">
    <property type="entry name" value="FAD/NAD(P)-binding domain"/>
    <property type="match status" value="2"/>
</dbReference>
<keyword evidence="9" id="KW-1185">Reference proteome</keyword>
<dbReference type="RefSeq" id="WP_344968468.1">
    <property type="nucleotide sequence ID" value="NZ_BAAAVI010000005.1"/>
</dbReference>
<gene>
    <name evidence="8" type="ORF">GCM10010517_11080</name>
</gene>
<feature type="domain" description="FAD/NAD(P)-binding" evidence="6">
    <location>
        <begin position="5"/>
        <end position="297"/>
    </location>
</feature>
<evidence type="ECO:0000259" key="7">
    <source>
        <dbReference type="Pfam" id="PF14759"/>
    </source>
</evidence>
<dbReference type="PANTHER" id="PTHR43557:SF2">
    <property type="entry name" value="RIESKE DOMAIN-CONTAINING PROTEIN-RELATED"/>
    <property type="match status" value="1"/>
</dbReference>
<keyword evidence="4" id="KW-0560">Oxidoreductase</keyword>
<keyword evidence="2" id="KW-0285">Flavoprotein</keyword>
<sequence>MTDERIVIVGGGLSGLRTAERLRRLGHTGPVTLVSGEAHPPYDRPPLSKSLLTEDEPAGPKPLRDPGRYPELGLDLRLSRHAVALDTGRRELTLDGGETLPFGRLVIATGARARTITAFTRHANVHTLRTWEDCLRLRAALGSASHVTVIGGGVLGCEITASARARGVEVDLLEGLDQPLARVLGGAVGASVAALHRSRGVTVRCSAGVTAVRGDGRADTVVLADGTAIPTDLVVLAVGSVPNTEWLEGSGLALDDGVLCDRTGATSAEGVFAAGDVARMPHPDGRGTIRLEHWTGAGDTAALVAANLLAAPRDRRPLTEVPYFWSDQYGSRIQCLGVPGAGAEPVTAEGSLESGRFLVLYAEDGRVTGAAAMDMPAALARCRTAVGDRRPLSAVLDEAPWERRAPARA</sequence>
<evidence type="ECO:0000256" key="3">
    <source>
        <dbReference type="ARBA" id="ARBA00022827"/>
    </source>
</evidence>
<reference evidence="8 9" key="1">
    <citation type="journal article" date="2019" name="Int. J. Syst. Evol. Microbiol.">
        <title>The Global Catalogue of Microorganisms (GCM) 10K type strain sequencing project: providing services to taxonomists for standard genome sequencing and annotation.</title>
        <authorList>
            <consortium name="The Broad Institute Genomics Platform"/>
            <consortium name="The Broad Institute Genome Sequencing Center for Infectious Disease"/>
            <person name="Wu L."/>
            <person name="Ma J."/>
        </authorList>
    </citation>
    <scope>NUCLEOTIDE SEQUENCE [LARGE SCALE GENOMIC DNA]</scope>
    <source>
        <strain evidence="8 9">JCM 6242</strain>
    </source>
</reference>
<feature type="domain" description="Reductase C-terminal" evidence="7">
    <location>
        <begin position="323"/>
        <end position="394"/>
    </location>
</feature>
<dbReference type="InterPro" id="IPR028202">
    <property type="entry name" value="Reductase_C"/>
</dbReference>
<protein>
    <submittedName>
        <fullName evidence="8">FAD/NAD(P)-binding oxidoreductase</fullName>
    </submittedName>
</protein>
<dbReference type="SUPFAM" id="SSF55424">
    <property type="entry name" value="FAD/NAD-linked reductases, dimerisation (C-terminal) domain"/>
    <property type="match status" value="1"/>
</dbReference>
<dbReference type="SUPFAM" id="SSF51905">
    <property type="entry name" value="FAD/NAD(P)-binding domain"/>
    <property type="match status" value="1"/>
</dbReference>
<dbReference type="InterPro" id="IPR036188">
    <property type="entry name" value="FAD/NAD-bd_sf"/>
</dbReference>
<evidence type="ECO:0000256" key="2">
    <source>
        <dbReference type="ARBA" id="ARBA00022630"/>
    </source>
</evidence>
<evidence type="ECO:0000313" key="8">
    <source>
        <dbReference type="EMBL" id="GAA2853251.1"/>
    </source>
</evidence>
<evidence type="ECO:0000256" key="1">
    <source>
        <dbReference type="ARBA" id="ARBA00001974"/>
    </source>
</evidence>
<keyword evidence="3" id="KW-0274">FAD</keyword>